<dbReference type="Gene3D" id="1.10.1580.10">
    <property type="match status" value="1"/>
</dbReference>
<evidence type="ECO:0000256" key="7">
    <source>
        <dbReference type="RuleBase" id="RU364023"/>
    </source>
</evidence>
<evidence type="ECO:0000259" key="9">
    <source>
        <dbReference type="PROSITE" id="PS51721"/>
    </source>
</evidence>
<dbReference type="InterPro" id="IPR012971">
    <property type="entry name" value="NOG2_N_dom"/>
</dbReference>
<dbReference type="SUPFAM" id="SSF52540">
    <property type="entry name" value="P-loop containing nucleoside triphosphate hydrolases"/>
    <property type="match status" value="1"/>
</dbReference>
<dbReference type="AlphaFoldDB" id="A0A9W8L049"/>
<evidence type="ECO:0000256" key="6">
    <source>
        <dbReference type="ARBA" id="ARBA00023242"/>
    </source>
</evidence>
<dbReference type="CDD" id="cd01858">
    <property type="entry name" value="NGP_1"/>
    <property type="match status" value="1"/>
</dbReference>
<evidence type="ECO:0000256" key="5">
    <source>
        <dbReference type="ARBA" id="ARBA00023134"/>
    </source>
</evidence>
<feature type="region of interest" description="Disordered" evidence="8">
    <location>
        <begin position="548"/>
        <end position="732"/>
    </location>
</feature>
<feature type="compositionally biased region" description="Acidic residues" evidence="8">
    <location>
        <begin position="630"/>
        <end position="672"/>
    </location>
</feature>
<dbReference type="Gene3D" id="3.40.50.300">
    <property type="entry name" value="P-loop containing nucleotide triphosphate hydrolases"/>
    <property type="match status" value="1"/>
</dbReference>
<gene>
    <name evidence="10" type="primary">NOG2</name>
    <name evidence="10" type="ORF">GGI25_001321</name>
</gene>
<comment type="similarity">
    <text evidence="7">Belongs to the TRAFAC class YlqF/YawG GTPase family. NOG2 subfamily.</text>
</comment>
<keyword evidence="4 7" id="KW-0547">Nucleotide-binding</keyword>
<feature type="region of interest" description="Disordered" evidence="8">
    <location>
        <begin position="482"/>
        <end position="503"/>
    </location>
</feature>
<dbReference type="InterPro" id="IPR006073">
    <property type="entry name" value="GTP-bd"/>
</dbReference>
<proteinExistence type="inferred from homology"/>
<feature type="compositionally biased region" description="Basic and acidic residues" evidence="8">
    <location>
        <begin position="581"/>
        <end position="593"/>
    </location>
</feature>
<evidence type="ECO:0000313" key="10">
    <source>
        <dbReference type="EMBL" id="KAJ2679631.1"/>
    </source>
</evidence>
<dbReference type="InterPro" id="IPR050755">
    <property type="entry name" value="TRAFAC_YlqF/YawG_RiboMat"/>
</dbReference>
<dbReference type="FunFam" id="3.40.50.300:FF:000559">
    <property type="entry name" value="Nuclear/nucleolar GTPase 2"/>
    <property type="match status" value="1"/>
</dbReference>
<feature type="compositionally biased region" description="Acidic residues" evidence="8">
    <location>
        <begin position="594"/>
        <end position="606"/>
    </location>
</feature>
<sequence length="732" mass="82799">MGVQKKEASRAKKVPGNLKLKGENFYRDRKKVQYINMLRGGKAKYDSKGNLVKDAAFQSKDAPVARIEPNRKWFGNTRVIGQKALEEFREQMASKINDPYQVLLRRSKLPTSLLHDSAKIGRVNMLQTETFGETFGPKAQRKRPKLSVEGYDQLVRKITDSNDNYDHKKDSNLLANQRTDYADAARDWYFNAGTSKRIWNELYKVIDSSDVILHVLDARDPEGTRCRHVEKYLKAEAPSKHLIFVLNKVDLVPTWVTARWVKVLSREYPTLAFHASINHSFGKGALIQLLRQFTKLHADKKQISVGLIGYPSTGKSSIINTLRQKKVCNVAPVPGETKVWQYITMTRRIYLIDCPGIVQFSSSDTDTDIVLKGSIRTESLLTPEDYIPEILTRVRKEYVQRHYNIDKWDDAHDFLTELANATGKLNKGGEPDLHVVSKMVINDWLRGRLPHYRAPPEFSEPLLNSKAEYVNDTSEMTAVVSSTANENDGADTGNKDIVDSGDEEDEHNKITLASLNVVQKFSKIPVAADYLPVDLEGDKELKEIENTLDLESEEEASDDDNGSASAVRTVNKTKASKQHKIMSEFKHKRKADEMAADSDSGLDWDEVFQSAVGDGAAEVDSELESGFSSDNDEQDDNSQQGEQDDGEEEEKQSEEESDSDSAGEEAIMEVEEESKRRKAPRMSTNKMKVGKHYYNTANVKNRNRNKTRPVAPDAKTKRMRKPGSWSVSNRKR</sequence>
<evidence type="ECO:0000256" key="4">
    <source>
        <dbReference type="ARBA" id="ARBA00022741"/>
    </source>
</evidence>
<name>A0A9W8L049_9FUNG</name>
<dbReference type="OrthoDB" id="444945at2759"/>
<evidence type="ECO:0000256" key="1">
    <source>
        <dbReference type="ARBA" id="ARBA00003892"/>
    </source>
</evidence>
<reference evidence="10" key="1">
    <citation type="submission" date="2022-07" db="EMBL/GenBank/DDBJ databases">
        <title>Phylogenomic reconstructions and comparative analyses of Kickxellomycotina fungi.</title>
        <authorList>
            <person name="Reynolds N.K."/>
            <person name="Stajich J.E."/>
            <person name="Barry K."/>
            <person name="Grigoriev I.V."/>
            <person name="Crous P."/>
            <person name="Smith M.E."/>
        </authorList>
    </citation>
    <scope>NUCLEOTIDE SEQUENCE</scope>
    <source>
        <strain evidence="10">NRRL 3115</strain>
    </source>
</reference>
<dbReference type="InterPro" id="IPR027417">
    <property type="entry name" value="P-loop_NTPase"/>
</dbReference>
<evidence type="ECO:0000256" key="3">
    <source>
        <dbReference type="ARBA" id="ARBA00022127"/>
    </source>
</evidence>
<dbReference type="PROSITE" id="PS51721">
    <property type="entry name" value="G_CP"/>
    <property type="match status" value="1"/>
</dbReference>
<comment type="function">
    <text evidence="1 7">GTPase that associates with pre-60S ribosomal subunits in the nucleolus and is required for their nuclear export and maturation.</text>
</comment>
<comment type="subcellular location">
    <subcellularLocation>
        <location evidence="2 7">Nucleus</location>
        <location evidence="2 7">Nucleolus</location>
    </subcellularLocation>
</comment>
<keyword evidence="6 7" id="KW-0539">Nucleus</keyword>
<dbReference type="GO" id="GO:0005730">
    <property type="term" value="C:nucleolus"/>
    <property type="evidence" value="ECO:0007669"/>
    <property type="project" value="UniProtKB-SubCell"/>
</dbReference>
<feature type="domain" description="CP-type G" evidence="9">
    <location>
        <begin position="199"/>
        <end position="360"/>
    </location>
</feature>
<dbReference type="Proteomes" id="UP001151518">
    <property type="component" value="Unassembled WGS sequence"/>
</dbReference>
<protein>
    <recommendedName>
        <fullName evidence="3 7">Nucleolar GTP-binding protein 2</fullName>
    </recommendedName>
</protein>
<dbReference type="EMBL" id="JANBTW010000010">
    <property type="protein sequence ID" value="KAJ2679631.1"/>
    <property type="molecule type" value="Genomic_DNA"/>
</dbReference>
<dbReference type="InterPro" id="IPR023179">
    <property type="entry name" value="GTP-bd_ortho_bundle_sf"/>
</dbReference>
<evidence type="ECO:0000256" key="8">
    <source>
        <dbReference type="SAM" id="MobiDB-lite"/>
    </source>
</evidence>
<feature type="compositionally biased region" description="Acidic residues" evidence="8">
    <location>
        <begin position="548"/>
        <end position="561"/>
    </location>
</feature>
<evidence type="ECO:0000256" key="2">
    <source>
        <dbReference type="ARBA" id="ARBA00004604"/>
    </source>
</evidence>
<dbReference type="GO" id="GO:0005525">
    <property type="term" value="F:GTP binding"/>
    <property type="evidence" value="ECO:0007669"/>
    <property type="project" value="UniProtKB-KW"/>
</dbReference>
<accession>A0A9W8L049</accession>
<dbReference type="PANTHER" id="PTHR11089">
    <property type="entry name" value="GTP-BINDING PROTEIN-RELATED"/>
    <property type="match status" value="1"/>
</dbReference>
<comment type="caution">
    <text evidence="10">The sequence shown here is derived from an EMBL/GenBank/DDBJ whole genome shotgun (WGS) entry which is preliminary data.</text>
</comment>
<keyword evidence="5 7" id="KW-0342">GTP-binding</keyword>
<dbReference type="Pfam" id="PF08153">
    <property type="entry name" value="NGP1NT"/>
    <property type="match status" value="1"/>
</dbReference>
<dbReference type="InterPro" id="IPR030378">
    <property type="entry name" value="G_CP_dom"/>
</dbReference>
<organism evidence="10 11">
    <name type="scientific">Coemansia spiralis</name>
    <dbReference type="NCBI Taxonomy" id="417178"/>
    <lineage>
        <taxon>Eukaryota</taxon>
        <taxon>Fungi</taxon>
        <taxon>Fungi incertae sedis</taxon>
        <taxon>Zoopagomycota</taxon>
        <taxon>Kickxellomycotina</taxon>
        <taxon>Kickxellomycetes</taxon>
        <taxon>Kickxellales</taxon>
        <taxon>Kickxellaceae</taxon>
        <taxon>Coemansia</taxon>
    </lineage>
</organism>
<dbReference type="InterPro" id="IPR024929">
    <property type="entry name" value="GNL2_CP_dom"/>
</dbReference>
<evidence type="ECO:0000313" key="11">
    <source>
        <dbReference type="Proteomes" id="UP001151518"/>
    </source>
</evidence>
<dbReference type="PANTHER" id="PTHR11089:SF9">
    <property type="entry name" value="NUCLEOLAR GTP-BINDING PROTEIN 2"/>
    <property type="match status" value="1"/>
</dbReference>
<dbReference type="Pfam" id="PF01926">
    <property type="entry name" value="MMR_HSR1"/>
    <property type="match status" value="1"/>
</dbReference>
<dbReference type="PRINTS" id="PR00326">
    <property type="entry name" value="GTP1OBG"/>
</dbReference>